<feature type="compositionally biased region" description="Basic and acidic residues" evidence="3">
    <location>
        <begin position="169"/>
        <end position="186"/>
    </location>
</feature>
<evidence type="ECO:0000256" key="3">
    <source>
        <dbReference type="SAM" id="MobiDB-lite"/>
    </source>
</evidence>
<dbReference type="PANTHER" id="PTHR48407:SF1">
    <property type="entry name" value="CRANIOFACIAL DEVELOPMENT PROTEIN 1"/>
    <property type="match status" value="1"/>
</dbReference>
<organism evidence="5 6">
    <name type="scientific">Stomoxys calcitrans</name>
    <name type="common">Stable fly</name>
    <name type="synonym">Conops calcitrans</name>
    <dbReference type="NCBI Taxonomy" id="35570"/>
    <lineage>
        <taxon>Eukaryota</taxon>
        <taxon>Metazoa</taxon>
        <taxon>Ecdysozoa</taxon>
        <taxon>Arthropoda</taxon>
        <taxon>Hexapoda</taxon>
        <taxon>Insecta</taxon>
        <taxon>Pterygota</taxon>
        <taxon>Neoptera</taxon>
        <taxon>Endopterygota</taxon>
        <taxon>Diptera</taxon>
        <taxon>Brachycera</taxon>
        <taxon>Muscomorpha</taxon>
        <taxon>Muscoidea</taxon>
        <taxon>Muscidae</taxon>
        <taxon>Stomoxys</taxon>
    </lineage>
</organism>
<dbReference type="InterPro" id="IPR027124">
    <property type="entry name" value="Swc5/CFDP1/2"/>
</dbReference>
<dbReference type="Pfam" id="PF07572">
    <property type="entry name" value="BCNT"/>
    <property type="match status" value="1"/>
</dbReference>
<dbReference type="KEGG" id="scac:106081026"/>
<dbReference type="Proteomes" id="UP000095300">
    <property type="component" value="Unassembled WGS sequence"/>
</dbReference>
<feature type="compositionally biased region" description="Basic and acidic residues" evidence="3">
    <location>
        <begin position="134"/>
        <end position="146"/>
    </location>
</feature>
<dbReference type="OrthoDB" id="445677at2759"/>
<dbReference type="AlphaFoldDB" id="A0A1I8NXC5"/>
<feature type="compositionally biased region" description="Basic residues" evidence="3">
    <location>
        <begin position="53"/>
        <end position="71"/>
    </location>
</feature>
<proteinExistence type="predicted"/>
<reference evidence="5" key="1">
    <citation type="submission" date="2020-05" db="UniProtKB">
        <authorList>
            <consortium name="EnsemblMetazoa"/>
        </authorList>
    </citation>
    <scope>IDENTIFICATION</scope>
    <source>
        <strain evidence="5">USDA</strain>
    </source>
</reference>
<dbReference type="VEuPathDB" id="VectorBase:SCAU002872"/>
<feature type="compositionally biased region" description="Basic and acidic residues" evidence="3">
    <location>
        <begin position="205"/>
        <end position="215"/>
    </location>
</feature>
<evidence type="ECO:0000259" key="4">
    <source>
        <dbReference type="PROSITE" id="PS51279"/>
    </source>
</evidence>
<feature type="domain" description="BCNT-C" evidence="4">
    <location>
        <begin position="243"/>
        <end position="323"/>
    </location>
</feature>
<dbReference type="GO" id="GO:0000812">
    <property type="term" value="C:Swr1 complex"/>
    <property type="evidence" value="ECO:0007669"/>
    <property type="project" value="TreeGrafter"/>
</dbReference>
<protein>
    <recommendedName>
        <fullName evidence="1">Craniofacial development protein 1</fullName>
    </recommendedName>
    <alternativeName>
        <fullName evidence="2">Bucentaur</fullName>
    </alternativeName>
</protein>
<dbReference type="PROSITE" id="PS51279">
    <property type="entry name" value="BCNT_C"/>
    <property type="match status" value="1"/>
</dbReference>
<keyword evidence="6" id="KW-1185">Reference proteome</keyword>
<evidence type="ECO:0000256" key="2">
    <source>
        <dbReference type="ARBA" id="ARBA00030244"/>
    </source>
</evidence>
<dbReference type="EnsemblMetazoa" id="SCAU002872-RA">
    <property type="protein sequence ID" value="SCAU002872-PA"/>
    <property type="gene ID" value="SCAU002872"/>
</dbReference>
<dbReference type="STRING" id="35570.A0A1I8NXC5"/>
<sequence length="324" mass="35886">MNKEKDYASDSDESDEDFRPEGAGESVSEEESNGDDSESEEQPEEGGGVSTKRNVRKGKKLTKKIGKKRKAHKEEDSDDEGSIEKGHNVQAGKRSTRRTEGDPHTNGGGKSIEKDTLDSDEEDKSRTNALWADFLKDVKPDAKVENKSNGSYARSQHNPSTSNNGKLEQNTKTKETSIQSKEEPKKVTVTQVLDFAGEEIRVQNEIDASSIKENKAAATSAPKMQPFGRIMPGAGLKRSAVGSSSGGGLGSLLNQIGKKKKISVLEKSQMDWKSFKSDEGIEEELQTFNKGKDGYLERQDFLQRTDLRQFEIEKNLRQSSRRPL</sequence>
<dbReference type="InterPro" id="IPR011421">
    <property type="entry name" value="BCNT-C"/>
</dbReference>
<evidence type="ECO:0000256" key="1">
    <source>
        <dbReference type="ARBA" id="ARBA00019033"/>
    </source>
</evidence>
<name>A0A1I8NXC5_STOCA</name>
<gene>
    <name evidence="5" type="primary">106081026</name>
</gene>
<dbReference type="PANTHER" id="PTHR48407">
    <property type="entry name" value="CRANIOFACIAL DEVELOPMENT PROTEIN 1"/>
    <property type="match status" value="1"/>
</dbReference>
<evidence type="ECO:0000313" key="6">
    <source>
        <dbReference type="Proteomes" id="UP000095300"/>
    </source>
</evidence>
<feature type="region of interest" description="Disordered" evidence="3">
    <location>
        <begin position="1"/>
        <end position="186"/>
    </location>
</feature>
<feature type="compositionally biased region" description="Acidic residues" evidence="3">
    <location>
        <begin position="27"/>
        <end position="44"/>
    </location>
</feature>
<accession>A0A1I8NXC5</accession>
<evidence type="ECO:0000313" key="5">
    <source>
        <dbReference type="EnsemblMetazoa" id="SCAU002872-PA"/>
    </source>
</evidence>
<feature type="compositionally biased region" description="Polar residues" evidence="3">
    <location>
        <begin position="147"/>
        <end position="168"/>
    </location>
</feature>
<feature type="region of interest" description="Disordered" evidence="3">
    <location>
        <begin position="205"/>
        <end position="232"/>
    </location>
</feature>